<reference evidence="1" key="1">
    <citation type="submission" date="2022-05" db="EMBL/GenBank/DDBJ databases">
        <title>Jatrophihabitans sp. SB3-54 whole genome sequence.</title>
        <authorList>
            <person name="Suh M.K."/>
            <person name="Eom M.K."/>
            <person name="Kim J.S."/>
            <person name="Kim H.S."/>
            <person name="Do H.E."/>
            <person name="Shin Y.K."/>
            <person name="Lee J.-S."/>
        </authorList>
    </citation>
    <scope>NUCLEOTIDE SEQUENCE</scope>
    <source>
        <strain evidence="1">SB3-54</strain>
    </source>
</reference>
<keyword evidence="2" id="KW-1185">Reference proteome</keyword>
<protein>
    <submittedName>
        <fullName evidence="1">Uncharacterized protein</fullName>
    </submittedName>
</protein>
<evidence type="ECO:0000313" key="1">
    <source>
        <dbReference type="EMBL" id="WAX57719.1"/>
    </source>
</evidence>
<dbReference type="RefSeq" id="WP_269444266.1">
    <property type="nucleotide sequence ID" value="NZ_CP097463.1"/>
</dbReference>
<name>A0ABY7K2Z0_9ACTN</name>
<proteinExistence type="predicted"/>
<sequence>MGGMKPTTEMLLKAHIAKQSTARILWAEAKKKAEAKKVDVKVFNRDLGPELDKLRDLCEGALQVKKHYGKLDSKTIQAVKNQSLKVEKIIRDYGALCTQESKKSGVTADQKKAWDSLKRQLDTTASAPGNMTRPALK</sequence>
<organism evidence="1 2">
    <name type="scientific">Jatrophihabitans cynanchi</name>
    <dbReference type="NCBI Taxonomy" id="2944128"/>
    <lineage>
        <taxon>Bacteria</taxon>
        <taxon>Bacillati</taxon>
        <taxon>Actinomycetota</taxon>
        <taxon>Actinomycetes</taxon>
        <taxon>Jatrophihabitantales</taxon>
        <taxon>Jatrophihabitantaceae</taxon>
        <taxon>Jatrophihabitans</taxon>
    </lineage>
</organism>
<evidence type="ECO:0000313" key="2">
    <source>
        <dbReference type="Proteomes" id="UP001164693"/>
    </source>
</evidence>
<gene>
    <name evidence="1" type="ORF">M6B22_02865</name>
</gene>
<accession>A0ABY7K2Z0</accession>
<dbReference type="Proteomes" id="UP001164693">
    <property type="component" value="Chromosome"/>
</dbReference>
<dbReference type="EMBL" id="CP097463">
    <property type="protein sequence ID" value="WAX57719.1"/>
    <property type="molecule type" value="Genomic_DNA"/>
</dbReference>